<evidence type="ECO:0000256" key="1">
    <source>
        <dbReference type="RuleBase" id="RU003494"/>
    </source>
</evidence>
<dbReference type="CDD" id="cd03207">
    <property type="entry name" value="GST_C_8"/>
    <property type="match status" value="1"/>
</dbReference>
<reference evidence="6" key="1">
    <citation type="journal article" date="2019" name="Int. J. Syst. Evol. Microbiol.">
        <title>The Global Catalogue of Microorganisms (GCM) 10K type strain sequencing project: providing services to taxonomists for standard genome sequencing and annotation.</title>
        <authorList>
            <consortium name="The Broad Institute Genomics Platform"/>
            <consortium name="The Broad Institute Genome Sequencing Center for Infectious Disease"/>
            <person name="Wu L."/>
            <person name="Ma J."/>
        </authorList>
    </citation>
    <scope>NUCLEOTIDE SEQUENCE [LARGE SCALE GENOMIC DNA]</scope>
    <source>
        <strain evidence="6">KCTC 52366</strain>
    </source>
</reference>
<dbReference type="Pfam" id="PF00043">
    <property type="entry name" value="GST_C"/>
    <property type="match status" value="1"/>
</dbReference>
<keyword evidence="6" id="KW-1185">Reference proteome</keyword>
<comment type="caution">
    <text evidence="5">The sequence shown here is derived from an EMBL/GenBank/DDBJ whole genome shotgun (WGS) entry which is preliminary data.</text>
</comment>
<dbReference type="InterPro" id="IPR004046">
    <property type="entry name" value="GST_C"/>
</dbReference>
<dbReference type="RefSeq" id="WP_275631908.1">
    <property type="nucleotide sequence ID" value="NZ_JARGYD010000002.1"/>
</dbReference>
<feature type="region of interest" description="Disordered" evidence="2">
    <location>
        <begin position="32"/>
        <end position="53"/>
    </location>
</feature>
<dbReference type="Pfam" id="PF02798">
    <property type="entry name" value="GST_N"/>
    <property type="match status" value="1"/>
</dbReference>
<dbReference type="InterPro" id="IPR010987">
    <property type="entry name" value="Glutathione-S-Trfase_C-like"/>
</dbReference>
<name>A0ABV7GJT5_9RHOB</name>
<evidence type="ECO:0000256" key="2">
    <source>
        <dbReference type="SAM" id="MobiDB-lite"/>
    </source>
</evidence>
<dbReference type="InterPro" id="IPR040079">
    <property type="entry name" value="Glutathione_S-Trfase"/>
</dbReference>
<dbReference type="InterPro" id="IPR036249">
    <property type="entry name" value="Thioredoxin-like_sf"/>
</dbReference>
<evidence type="ECO:0000313" key="5">
    <source>
        <dbReference type="EMBL" id="MFC3141842.1"/>
    </source>
</evidence>
<dbReference type="Gene3D" id="3.40.30.10">
    <property type="entry name" value="Glutaredoxin"/>
    <property type="match status" value="1"/>
</dbReference>
<dbReference type="Gene3D" id="1.20.1050.10">
    <property type="match status" value="1"/>
</dbReference>
<comment type="similarity">
    <text evidence="1">Belongs to the GST superfamily.</text>
</comment>
<accession>A0ABV7GJT5</accession>
<evidence type="ECO:0000313" key="6">
    <source>
        <dbReference type="Proteomes" id="UP001595632"/>
    </source>
</evidence>
<gene>
    <name evidence="5" type="ORF">ACFOGP_03935</name>
</gene>
<dbReference type="SFLD" id="SFLDG01150">
    <property type="entry name" value="Main.1:_Beta-like"/>
    <property type="match status" value="1"/>
</dbReference>
<proteinExistence type="inferred from homology"/>
<evidence type="ECO:0000259" key="3">
    <source>
        <dbReference type="PROSITE" id="PS50404"/>
    </source>
</evidence>
<dbReference type="InterPro" id="IPR036282">
    <property type="entry name" value="Glutathione-S-Trfase_C_sf"/>
</dbReference>
<dbReference type="SFLD" id="SFLDS00019">
    <property type="entry name" value="Glutathione_Transferase_(cytos"/>
    <property type="match status" value="1"/>
</dbReference>
<dbReference type="CDD" id="cd03046">
    <property type="entry name" value="GST_N_GTT1_like"/>
    <property type="match status" value="1"/>
</dbReference>
<dbReference type="PANTHER" id="PTHR44051">
    <property type="entry name" value="GLUTATHIONE S-TRANSFERASE-RELATED"/>
    <property type="match status" value="1"/>
</dbReference>
<dbReference type="PANTHER" id="PTHR44051:SF8">
    <property type="entry name" value="GLUTATHIONE S-TRANSFERASE GSTA"/>
    <property type="match status" value="1"/>
</dbReference>
<organism evidence="5 6">
    <name type="scientific">Psychromarinibacter halotolerans</name>
    <dbReference type="NCBI Taxonomy" id="1775175"/>
    <lineage>
        <taxon>Bacteria</taxon>
        <taxon>Pseudomonadati</taxon>
        <taxon>Pseudomonadota</taxon>
        <taxon>Alphaproteobacteria</taxon>
        <taxon>Rhodobacterales</taxon>
        <taxon>Paracoccaceae</taxon>
        <taxon>Psychromarinibacter</taxon>
    </lineage>
</organism>
<feature type="domain" description="GST N-terminal" evidence="3">
    <location>
        <begin position="1"/>
        <end position="83"/>
    </location>
</feature>
<dbReference type="PROSITE" id="PS50404">
    <property type="entry name" value="GST_NTER"/>
    <property type="match status" value="1"/>
</dbReference>
<dbReference type="EMBL" id="JBHRTB010000010">
    <property type="protein sequence ID" value="MFC3141842.1"/>
    <property type="molecule type" value="Genomic_DNA"/>
</dbReference>
<dbReference type="SUPFAM" id="SSF47616">
    <property type="entry name" value="GST C-terminal domain-like"/>
    <property type="match status" value="1"/>
</dbReference>
<dbReference type="SFLD" id="SFLDG00358">
    <property type="entry name" value="Main_(cytGST)"/>
    <property type="match status" value="1"/>
</dbReference>
<dbReference type="PROSITE" id="PS50405">
    <property type="entry name" value="GST_CTER"/>
    <property type="match status" value="1"/>
</dbReference>
<evidence type="ECO:0000259" key="4">
    <source>
        <dbReference type="PROSITE" id="PS50405"/>
    </source>
</evidence>
<feature type="domain" description="GST C-terminal" evidence="4">
    <location>
        <begin position="89"/>
        <end position="204"/>
    </location>
</feature>
<protein>
    <submittedName>
        <fullName evidence="5">Glutathione S-transferase family protein</fullName>
    </submittedName>
</protein>
<dbReference type="Proteomes" id="UP001595632">
    <property type="component" value="Unassembled WGS sequence"/>
</dbReference>
<sequence length="206" mass="22508">MLTLYHAPRSRSTRIVALIEDLGAQDKVTIDPVSVPRQDGSGSRDARNPHPEGKVPLLVHGDAVIWESTAIALYLTELFPDAGLGRPIGAPDRGVLLSWLAWYGDVLEPVIVMEFAEIRHPVVQSTFRGMAEVTDRLSHALKDRPYLLGDDYSVADAICSSAFQFAAGFTPDVPHIQDWVARCGDRPALKNAIAFDTRLIETAGAH</sequence>
<dbReference type="SUPFAM" id="SSF52833">
    <property type="entry name" value="Thioredoxin-like"/>
    <property type="match status" value="1"/>
</dbReference>
<dbReference type="InterPro" id="IPR004045">
    <property type="entry name" value="Glutathione_S-Trfase_N"/>
</dbReference>
<feature type="compositionally biased region" description="Basic and acidic residues" evidence="2">
    <location>
        <begin position="42"/>
        <end position="53"/>
    </location>
</feature>